<evidence type="ECO:0000313" key="1">
    <source>
        <dbReference type="EMBL" id="SEH81010.1"/>
    </source>
</evidence>
<proteinExistence type="predicted"/>
<organism evidence="1 2">
    <name type="scientific">Akkermansia glycaniphila</name>
    <dbReference type="NCBI Taxonomy" id="1679444"/>
    <lineage>
        <taxon>Bacteria</taxon>
        <taxon>Pseudomonadati</taxon>
        <taxon>Verrucomicrobiota</taxon>
        <taxon>Verrucomicrobiia</taxon>
        <taxon>Verrucomicrobiales</taxon>
        <taxon>Akkermansiaceae</taxon>
        <taxon>Akkermansia</taxon>
    </lineage>
</organism>
<keyword evidence="2" id="KW-1185">Reference proteome</keyword>
<accession>A0A1C7PCM9</accession>
<dbReference type="EMBL" id="LT629973">
    <property type="protein sequence ID" value="SEH81010.1"/>
    <property type="molecule type" value="Genomic_DNA"/>
</dbReference>
<sequence length="152" mass="16306">MNSICFAGVLALCCGCVFGDTAPVPVADGGKIVFHEFPKSGGGTVASVLSDSDDYGVMLLNDASAEGDPKMVIVVARRYPAEVYRVVSVDELEAVLRKFPAGAQFYRYDRCLVPAGYGLLEDAWEEIEGVMRKCGHRLDDGGKSRIVCTCSD</sequence>
<gene>
    <name evidence="1" type="ORF">PYTT_0917</name>
</gene>
<protein>
    <submittedName>
        <fullName evidence="1">Uncharacterized protein</fullName>
    </submittedName>
</protein>
<dbReference type="Proteomes" id="UP000176204">
    <property type="component" value="Chromosome I"/>
</dbReference>
<name>A0A1C7PCM9_9BACT</name>
<reference evidence="2" key="1">
    <citation type="submission" date="2016-09" db="EMBL/GenBank/DDBJ databases">
        <authorList>
            <person name="Koehorst J."/>
        </authorList>
    </citation>
    <scope>NUCLEOTIDE SEQUENCE [LARGE SCALE GENOMIC DNA]</scope>
</reference>
<dbReference type="AlphaFoldDB" id="A0A1C7PCM9"/>
<dbReference type="RefSeq" id="WP_067774643.1">
    <property type="nucleotide sequence ID" value="NZ_LIGX01000019.1"/>
</dbReference>
<evidence type="ECO:0000313" key="2">
    <source>
        <dbReference type="Proteomes" id="UP000176204"/>
    </source>
</evidence>
<dbReference type="KEGG" id="agl:PYTT_0917"/>